<sequence>DISGCLVQFLVLGSKANIWCRKHLKMTVMSTEDSQEEEHSNFFYQLISDLLRYSTTGYLVLARYAVSIDKELVASLENFVSEQFTLIKHLICEGEEAQVAVDAATRLCKVYLNGVKWDSPPSYGNTIYQSMADDKETEYRDSVVHITKCVVEKLCELGTAAAAGGSLVGLLNMSWKGVVALLQCGKGALAEKLNIDAVILNLISLARDSLGCAANSWSSSSDKEKISLAEAKRIFLPVKFYLINAVRIISQYPTVALLVYKEIVLCVIMVLTLRISLSAMEHLNSISLALVEILEPTSLHLFNSLMNSSQVKPESKTRILDWLFDEGNDLCSEAEGTIVNNLCFLDVLFSACSDGATRNEKLISLGRVALFIDLLSCAPDLEDDIKLGIARKLGWLLDILVEEEIYSCILVLHFPMLYGPEKKQEMSCQPMFCALLDSLKIFMVAAFSSPAWVEVESFLMGNMFHPFFLCSDVVAELWCFLLRHAETDLVKDVVNKLCMILKLAYHDSVLNSESLLRKTAGLVSTLATYGPTLISDQVYCSIFDDVLISKHASTILVALLMEGFPLNSLSENIRDTAKQRIITQYYEFLERVEDILTTGSDVGGTYGAPVLAMCAALES</sequence>
<proteinExistence type="predicted"/>
<dbReference type="OrthoDB" id="1925340at2759"/>
<evidence type="ECO:0000313" key="2">
    <source>
        <dbReference type="Proteomes" id="UP000015453"/>
    </source>
</evidence>
<organism evidence="1 2">
    <name type="scientific">Genlisea aurea</name>
    <dbReference type="NCBI Taxonomy" id="192259"/>
    <lineage>
        <taxon>Eukaryota</taxon>
        <taxon>Viridiplantae</taxon>
        <taxon>Streptophyta</taxon>
        <taxon>Embryophyta</taxon>
        <taxon>Tracheophyta</taxon>
        <taxon>Spermatophyta</taxon>
        <taxon>Magnoliopsida</taxon>
        <taxon>eudicotyledons</taxon>
        <taxon>Gunneridae</taxon>
        <taxon>Pentapetalae</taxon>
        <taxon>asterids</taxon>
        <taxon>lamiids</taxon>
        <taxon>Lamiales</taxon>
        <taxon>Lentibulariaceae</taxon>
        <taxon>Genlisea</taxon>
    </lineage>
</organism>
<dbReference type="EMBL" id="AUSU01006290">
    <property type="protein sequence ID" value="EPS62232.1"/>
    <property type="molecule type" value="Genomic_DNA"/>
</dbReference>
<gene>
    <name evidence="1" type="ORF">M569_12560</name>
</gene>
<dbReference type="AlphaFoldDB" id="S8DQZ6"/>
<comment type="caution">
    <text evidence="1">The sequence shown here is derived from an EMBL/GenBank/DDBJ whole genome shotgun (WGS) entry which is preliminary data.</text>
</comment>
<dbReference type="InterPro" id="IPR027902">
    <property type="entry name" value="DUF4487"/>
</dbReference>
<feature type="non-terminal residue" evidence="1">
    <location>
        <position position="619"/>
    </location>
</feature>
<evidence type="ECO:0000313" key="1">
    <source>
        <dbReference type="EMBL" id="EPS62232.1"/>
    </source>
</evidence>
<name>S8DQZ6_9LAMI</name>
<dbReference type="Pfam" id="PF14868">
    <property type="entry name" value="DUF4487"/>
    <property type="match status" value="1"/>
</dbReference>
<dbReference type="PANTHER" id="PTHR36702:SF1">
    <property type="entry name" value="HOLLIDAY JUNCTION RESOLVASE"/>
    <property type="match status" value="1"/>
</dbReference>
<dbReference type="Proteomes" id="UP000015453">
    <property type="component" value="Unassembled WGS sequence"/>
</dbReference>
<protein>
    <submittedName>
        <fullName evidence="1">Uncharacterized protein</fullName>
    </submittedName>
</protein>
<feature type="non-terminal residue" evidence="1">
    <location>
        <position position="1"/>
    </location>
</feature>
<keyword evidence="2" id="KW-1185">Reference proteome</keyword>
<reference evidence="1 2" key="1">
    <citation type="journal article" date="2013" name="BMC Genomics">
        <title>The miniature genome of a carnivorous plant Genlisea aurea contains a low number of genes and short non-coding sequences.</title>
        <authorList>
            <person name="Leushkin E.V."/>
            <person name="Sutormin R.A."/>
            <person name="Nabieva E.R."/>
            <person name="Penin A.A."/>
            <person name="Kondrashov A.S."/>
            <person name="Logacheva M.D."/>
        </authorList>
    </citation>
    <scope>NUCLEOTIDE SEQUENCE [LARGE SCALE GENOMIC DNA]</scope>
</reference>
<accession>S8DQZ6</accession>
<dbReference type="PANTHER" id="PTHR36702">
    <property type="entry name" value="HOLLIDAY JUNCTION RESOLVASE"/>
    <property type="match status" value="1"/>
</dbReference>